<evidence type="ECO:0000313" key="8">
    <source>
        <dbReference type="EMBL" id="KAF3770150.1"/>
    </source>
</evidence>
<dbReference type="PROSITE" id="PS50016">
    <property type="entry name" value="ZF_PHD_2"/>
    <property type="match status" value="1"/>
</dbReference>
<feature type="compositionally biased region" description="Low complexity" evidence="5">
    <location>
        <begin position="306"/>
        <end position="317"/>
    </location>
</feature>
<dbReference type="GeneID" id="63833447"/>
<dbReference type="Pfam" id="PF00628">
    <property type="entry name" value="PHD"/>
    <property type="match status" value="1"/>
</dbReference>
<proteinExistence type="predicted"/>
<feature type="compositionally biased region" description="Low complexity" evidence="5">
    <location>
        <begin position="403"/>
        <end position="421"/>
    </location>
</feature>
<evidence type="ECO:0000259" key="7">
    <source>
        <dbReference type="PROSITE" id="PS50089"/>
    </source>
</evidence>
<reference evidence="8" key="1">
    <citation type="journal article" date="2020" name="Phytopathology">
        <title>Genome sequence of the chestnut blight fungus Cryphonectria parasitica EP155: A fundamental resource for an archetypical invasive plant pathogen.</title>
        <authorList>
            <person name="Crouch J.A."/>
            <person name="Dawe A."/>
            <person name="Aerts A."/>
            <person name="Barry K."/>
            <person name="Churchill A.C.L."/>
            <person name="Grimwood J."/>
            <person name="Hillman B."/>
            <person name="Milgroom M.G."/>
            <person name="Pangilinan J."/>
            <person name="Smith M."/>
            <person name="Salamov A."/>
            <person name="Schmutz J."/>
            <person name="Yadav J."/>
            <person name="Grigoriev I.V."/>
            <person name="Nuss D."/>
        </authorList>
    </citation>
    <scope>NUCLEOTIDE SEQUENCE</scope>
    <source>
        <strain evidence="8">EP155</strain>
    </source>
</reference>
<dbReference type="GO" id="GO:0008270">
    <property type="term" value="F:zinc ion binding"/>
    <property type="evidence" value="ECO:0007669"/>
    <property type="project" value="UniProtKB-KW"/>
</dbReference>
<feature type="compositionally biased region" description="Basic and acidic residues" evidence="5">
    <location>
        <begin position="318"/>
        <end position="333"/>
    </location>
</feature>
<feature type="domain" description="PHD-type" evidence="6">
    <location>
        <begin position="135"/>
        <end position="183"/>
    </location>
</feature>
<evidence type="ECO:0000313" key="9">
    <source>
        <dbReference type="Proteomes" id="UP000803844"/>
    </source>
</evidence>
<dbReference type="SMART" id="SM00249">
    <property type="entry name" value="PHD"/>
    <property type="match status" value="1"/>
</dbReference>
<dbReference type="EMBL" id="MU032344">
    <property type="protein sequence ID" value="KAF3770150.1"/>
    <property type="molecule type" value="Genomic_DNA"/>
</dbReference>
<dbReference type="Pfam" id="PF13639">
    <property type="entry name" value="zf-RING_2"/>
    <property type="match status" value="1"/>
</dbReference>
<dbReference type="InterPro" id="IPR047157">
    <property type="entry name" value="PHRF1/Atg35"/>
</dbReference>
<feature type="compositionally biased region" description="Low complexity" evidence="5">
    <location>
        <begin position="479"/>
        <end position="495"/>
    </location>
</feature>
<feature type="compositionally biased region" description="Polar residues" evidence="5">
    <location>
        <begin position="545"/>
        <end position="554"/>
    </location>
</feature>
<dbReference type="OrthoDB" id="8062037at2759"/>
<dbReference type="AlphaFoldDB" id="A0A9P5CUL4"/>
<feature type="domain" description="RING-type" evidence="7">
    <location>
        <begin position="5"/>
        <end position="87"/>
    </location>
</feature>
<evidence type="ECO:0008006" key="10">
    <source>
        <dbReference type="Google" id="ProtNLM"/>
    </source>
</evidence>
<dbReference type="SUPFAM" id="SSF57903">
    <property type="entry name" value="FYVE/PHD zinc finger"/>
    <property type="match status" value="1"/>
</dbReference>
<dbReference type="PANTHER" id="PTHR12618">
    <property type="entry name" value="PHD AND RING FINGER DOMAIN-CONTAINING PROTEIN 1"/>
    <property type="match status" value="1"/>
</dbReference>
<feature type="compositionally biased region" description="Low complexity" evidence="5">
    <location>
        <begin position="449"/>
        <end position="469"/>
    </location>
</feature>
<dbReference type="InterPro" id="IPR013083">
    <property type="entry name" value="Znf_RING/FYVE/PHD"/>
</dbReference>
<dbReference type="InterPro" id="IPR019787">
    <property type="entry name" value="Znf_PHD-finger"/>
</dbReference>
<dbReference type="SMART" id="SM00184">
    <property type="entry name" value="RING"/>
    <property type="match status" value="2"/>
</dbReference>
<feature type="region of interest" description="Disordered" evidence="5">
    <location>
        <begin position="303"/>
        <end position="555"/>
    </location>
</feature>
<accession>A0A9P5CUL4</accession>
<evidence type="ECO:0000259" key="6">
    <source>
        <dbReference type="PROSITE" id="PS50016"/>
    </source>
</evidence>
<dbReference type="PROSITE" id="PS50089">
    <property type="entry name" value="ZF_RING_2"/>
    <property type="match status" value="1"/>
</dbReference>
<dbReference type="Gene3D" id="3.30.40.10">
    <property type="entry name" value="Zinc/RING finger domain, C3HC4 (zinc finger)"/>
    <property type="match status" value="2"/>
</dbReference>
<dbReference type="PROSITE" id="PS01359">
    <property type="entry name" value="ZF_PHD_1"/>
    <property type="match status" value="1"/>
</dbReference>
<organism evidence="8 9">
    <name type="scientific">Cryphonectria parasitica (strain ATCC 38755 / EP155)</name>
    <dbReference type="NCBI Taxonomy" id="660469"/>
    <lineage>
        <taxon>Eukaryota</taxon>
        <taxon>Fungi</taxon>
        <taxon>Dikarya</taxon>
        <taxon>Ascomycota</taxon>
        <taxon>Pezizomycotina</taxon>
        <taxon>Sordariomycetes</taxon>
        <taxon>Sordariomycetidae</taxon>
        <taxon>Diaporthales</taxon>
        <taxon>Cryphonectriaceae</taxon>
        <taxon>Cryphonectria-Endothia species complex</taxon>
        <taxon>Cryphonectria</taxon>
    </lineage>
</organism>
<dbReference type="InterPro" id="IPR001965">
    <property type="entry name" value="Znf_PHD"/>
</dbReference>
<keyword evidence="1" id="KW-0479">Metal-binding</keyword>
<evidence type="ECO:0000256" key="1">
    <source>
        <dbReference type="ARBA" id="ARBA00022723"/>
    </source>
</evidence>
<dbReference type="SUPFAM" id="SSF57850">
    <property type="entry name" value="RING/U-box"/>
    <property type="match status" value="1"/>
</dbReference>
<dbReference type="Proteomes" id="UP000803844">
    <property type="component" value="Unassembled WGS sequence"/>
</dbReference>
<gene>
    <name evidence="8" type="ORF">M406DRAFT_245288</name>
</gene>
<name>A0A9P5CUL4_CRYP1</name>
<dbReference type="InterPro" id="IPR011011">
    <property type="entry name" value="Znf_FYVE_PHD"/>
</dbReference>
<comment type="caution">
    <text evidence="8">The sequence shown here is derived from an EMBL/GenBank/DDBJ whole genome shotgun (WGS) entry which is preliminary data.</text>
</comment>
<protein>
    <recommendedName>
        <fullName evidence="10">PHD and RING finger domain-containing protein</fullName>
    </recommendedName>
</protein>
<dbReference type="InterPro" id="IPR019786">
    <property type="entry name" value="Zinc_finger_PHD-type_CS"/>
</dbReference>
<evidence type="ECO:0000256" key="5">
    <source>
        <dbReference type="SAM" id="MobiDB-lite"/>
    </source>
</evidence>
<dbReference type="PANTHER" id="PTHR12618:SF20">
    <property type="entry name" value="PHD AND RING FINGER DOMAIN-CONTAINING PROTEIN 1"/>
    <property type="match status" value="1"/>
</dbReference>
<feature type="compositionally biased region" description="Polar residues" evidence="5">
    <location>
        <begin position="506"/>
        <end position="515"/>
    </location>
</feature>
<dbReference type="InterPro" id="IPR001841">
    <property type="entry name" value="Znf_RING"/>
</dbReference>
<evidence type="ECO:0000256" key="3">
    <source>
        <dbReference type="ARBA" id="ARBA00022833"/>
    </source>
</evidence>
<keyword evidence="2 4" id="KW-0863">Zinc-finger</keyword>
<keyword evidence="3" id="KW-0862">Zinc</keyword>
<evidence type="ECO:0000256" key="4">
    <source>
        <dbReference type="PROSITE-ProRule" id="PRU00175"/>
    </source>
</evidence>
<sequence>MADQCIVCLENLDSTIPLQQLQASPTASSTTTNITTTIVTTKHLSGTDESRLDPDDNIAVIQVCGHILHDSCLKAWTGKANSCPICRQAFHLVEVYDKVGGALLNTYTVEDKKQVAEFDPLAWLDENPEEEEEESRPCPVCNTADHEDVLLLCDGCNTPYHTHCIGLDDVPDGAWFCMECADQNEITVQEFQAVAARTAGRVRRRRNFFPRTQASMRNERTRARTDQWLGAWGQFSSHVHGATGIDLDSHDDEDDHLRAYRRSQAARERERRDWQRWQQRLSIASRLGARDVFARNIQGVVEQQVAPPSGSGTPGAPETREERQAWRDFERARASTPSSRKRKSRSITASPVEPAPEPSRPLKRPRTRRITNQGGEAVSSKVASTASNHHVDARSRGSSNDRSPLAQSPAAPEEAPSFLSSLLKEVEQSGPADDETVRGLFGLPPTVDPSSPVASPSASARNSPRALSLTPPPAPPPANATARSASRSPVLSLSSHIEPKYPPANYSPTRSNGESSDSENRPLKRNGSPELRQPRPRRQLEVRLSQSQELSPTRKTLPLEIKEDISQVVRAALKPHWKSSQLSRDQYEKINRAVSHKIYEEVSDPSTVNEEAKRQWEKIATTEVAHAVAELKS</sequence>
<keyword evidence="9" id="KW-1185">Reference proteome</keyword>
<evidence type="ECO:0000256" key="2">
    <source>
        <dbReference type="ARBA" id="ARBA00022771"/>
    </source>
</evidence>
<dbReference type="RefSeq" id="XP_040781111.1">
    <property type="nucleotide sequence ID" value="XM_040916318.1"/>
</dbReference>